<evidence type="ECO:0000313" key="3">
    <source>
        <dbReference type="Proteomes" id="UP000295668"/>
    </source>
</evidence>
<accession>A0A4R5MMP3</accession>
<gene>
    <name evidence="2" type="ORF">EZJ43_08545</name>
</gene>
<evidence type="ECO:0000313" key="2">
    <source>
        <dbReference type="EMBL" id="TDG36555.1"/>
    </source>
</evidence>
<keyword evidence="1" id="KW-0472">Membrane</keyword>
<dbReference type="EMBL" id="SJCY01000004">
    <property type="protein sequence ID" value="TDG36555.1"/>
    <property type="molecule type" value="Genomic_DNA"/>
</dbReference>
<feature type="transmembrane region" description="Helical" evidence="1">
    <location>
        <begin position="24"/>
        <end position="43"/>
    </location>
</feature>
<proteinExistence type="predicted"/>
<evidence type="ECO:0000256" key="1">
    <source>
        <dbReference type="SAM" id="Phobius"/>
    </source>
</evidence>
<feature type="transmembrane region" description="Helical" evidence="1">
    <location>
        <begin position="120"/>
        <end position="144"/>
    </location>
</feature>
<comment type="caution">
    <text evidence="2">The sequence shown here is derived from an EMBL/GenBank/DDBJ whole genome shotgun (WGS) entry which is preliminary data.</text>
</comment>
<dbReference type="OrthoDB" id="773159at2"/>
<dbReference type="Proteomes" id="UP000295668">
    <property type="component" value="Unassembled WGS sequence"/>
</dbReference>
<organism evidence="2 3">
    <name type="scientific">Pedobacter changchengzhani</name>
    <dbReference type="NCBI Taxonomy" id="2529274"/>
    <lineage>
        <taxon>Bacteria</taxon>
        <taxon>Pseudomonadati</taxon>
        <taxon>Bacteroidota</taxon>
        <taxon>Sphingobacteriia</taxon>
        <taxon>Sphingobacteriales</taxon>
        <taxon>Sphingobacteriaceae</taxon>
        <taxon>Pedobacter</taxon>
    </lineage>
</organism>
<dbReference type="AlphaFoldDB" id="A0A4R5MMP3"/>
<keyword evidence="1" id="KW-0812">Transmembrane</keyword>
<sequence>MVDLPYISKLKAESLNCYTNIMKFIKFTLVFFIIFGISGALNAQVINTDSVKKIALKDVLKFKLDKTDLKAFKADGRNPNSDLFKPTAKTTSNTSMLNDSLYVETFRKSAFKKTKRRKTIFHQVLIGGAVLALGAAIITVPIAASR</sequence>
<protein>
    <submittedName>
        <fullName evidence="2">Uncharacterized protein</fullName>
    </submittedName>
</protein>
<reference evidence="2 3" key="1">
    <citation type="submission" date="2019-02" db="EMBL/GenBank/DDBJ databases">
        <title>Pedobacter sp. nov., a novel speices isolated from soil of pinguins habitat in Antarcitica.</title>
        <authorList>
            <person name="He R.-H."/>
        </authorList>
    </citation>
    <scope>NUCLEOTIDE SEQUENCE [LARGE SCALE GENOMIC DNA]</scope>
    <source>
        <strain evidence="2 3">E01020</strain>
    </source>
</reference>
<name>A0A4R5MMP3_9SPHI</name>
<keyword evidence="3" id="KW-1185">Reference proteome</keyword>
<keyword evidence="1" id="KW-1133">Transmembrane helix</keyword>